<organism evidence="1 2">
    <name type="scientific">Cylindrospermum stagnale PCC 7417</name>
    <dbReference type="NCBI Taxonomy" id="56107"/>
    <lineage>
        <taxon>Bacteria</taxon>
        <taxon>Bacillati</taxon>
        <taxon>Cyanobacteriota</taxon>
        <taxon>Cyanophyceae</taxon>
        <taxon>Nostocales</taxon>
        <taxon>Nostocaceae</taxon>
        <taxon>Cylindrospermum</taxon>
    </lineage>
</organism>
<dbReference type="GO" id="GO:0016740">
    <property type="term" value="F:transferase activity"/>
    <property type="evidence" value="ECO:0007669"/>
    <property type="project" value="UniProtKB-KW"/>
</dbReference>
<dbReference type="PATRIC" id="fig|56107.3.peg.2514"/>
<dbReference type="EMBL" id="CP003642">
    <property type="protein sequence ID" value="AFZ24510.1"/>
    <property type="molecule type" value="Genomic_DNA"/>
</dbReference>
<dbReference type="eggNOG" id="COG0510">
    <property type="taxonomic scope" value="Bacteria"/>
</dbReference>
<protein>
    <submittedName>
        <fullName evidence="1">Phosphotransferase family protein</fullName>
    </submittedName>
</protein>
<dbReference type="OrthoDB" id="3806873at2"/>
<dbReference type="AlphaFoldDB" id="K9WVV5"/>
<reference evidence="1 2" key="1">
    <citation type="submission" date="2012-06" db="EMBL/GenBank/DDBJ databases">
        <title>Finished chromosome of genome of Cylindrospermum stagnale PCC 7417.</title>
        <authorList>
            <consortium name="US DOE Joint Genome Institute"/>
            <person name="Gugger M."/>
            <person name="Coursin T."/>
            <person name="Rippka R."/>
            <person name="Tandeau De Marsac N."/>
            <person name="Huntemann M."/>
            <person name="Wei C.-L."/>
            <person name="Han J."/>
            <person name="Detter J.C."/>
            <person name="Han C."/>
            <person name="Tapia R."/>
            <person name="Chen A."/>
            <person name="Kyrpides N."/>
            <person name="Mavromatis K."/>
            <person name="Markowitz V."/>
            <person name="Szeto E."/>
            <person name="Ivanova N."/>
            <person name="Pagani I."/>
            <person name="Pati A."/>
            <person name="Goodwin L."/>
            <person name="Nordberg H.P."/>
            <person name="Cantor M.N."/>
            <person name="Hua S.X."/>
            <person name="Woyke T."/>
            <person name="Kerfeld C.A."/>
        </authorList>
    </citation>
    <scope>NUCLEOTIDE SEQUENCE [LARGE SCALE GENOMIC DNA]</scope>
    <source>
        <strain evidence="1 2">PCC 7417</strain>
    </source>
</reference>
<name>K9WVV5_9NOST</name>
<dbReference type="KEGG" id="csg:Cylst_2280"/>
<proteinExistence type="predicted"/>
<dbReference type="STRING" id="56107.Cylst_2280"/>
<evidence type="ECO:0000313" key="1">
    <source>
        <dbReference type="EMBL" id="AFZ24510.1"/>
    </source>
</evidence>
<dbReference type="RefSeq" id="WP_015207764.1">
    <property type="nucleotide sequence ID" value="NC_019757.1"/>
</dbReference>
<keyword evidence="2" id="KW-1185">Reference proteome</keyword>
<keyword evidence="1" id="KW-0808">Transferase</keyword>
<sequence length="394" mass="45244">MRLRLSSNNVLQYLIDAGICKQQDLEFTQIHPKPSNNFIFLTLDLPGGSQLIVKQEYYYQNNEIANRIKRELQVHNFLHSSPYLGFTASLNLEILHIDLKNSILVYNYTNHLTLANHYRKHKSFSISIAKLIGITLATLHHETFTSHNCYDFMNQSIEAKLRYQFPYPRHLLEKPTPTTLVQELPLPGFEFMSLYQRFESLGAAVTDLVANHKHYCLTHNNPRLDNILIPMNLEKLLSQTEKSDENIMRIINWESCSWGDPAFDLGTAIADYLLLWLNSLIVHPAIELNQSLQLATVPLEVIQPSIIALTRSYISSFPKVLESYPDLFNQVIRFTGLALIYEIISSLQSFKSFDNRCVCMLQLAKSLLCKPKNSFESVFGITQLDLLELASFSK</sequence>
<accession>K9WVV5</accession>
<dbReference type="HOGENOM" id="CLU_703649_0_0_3"/>
<dbReference type="Gene3D" id="3.90.1200.10">
    <property type="match status" value="1"/>
</dbReference>
<evidence type="ECO:0000313" key="2">
    <source>
        <dbReference type="Proteomes" id="UP000010475"/>
    </source>
</evidence>
<dbReference type="SUPFAM" id="SSF56112">
    <property type="entry name" value="Protein kinase-like (PK-like)"/>
    <property type="match status" value="1"/>
</dbReference>
<dbReference type="Proteomes" id="UP000010475">
    <property type="component" value="Chromosome"/>
</dbReference>
<gene>
    <name evidence="1" type="ORF">Cylst_2280</name>
</gene>
<dbReference type="InterPro" id="IPR011009">
    <property type="entry name" value="Kinase-like_dom_sf"/>
</dbReference>